<dbReference type="EMBL" id="PGCJ01001141">
    <property type="protein sequence ID" value="PLW08781.1"/>
    <property type="molecule type" value="Genomic_DNA"/>
</dbReference>
<evidence type="ECO:0000313" key="2">
    <source>
        <dbReference type="EMBL" id="PLW08781.1"/>
    </source>
</evidence>
<organism evidence="2 3">
    <name type="scientific">Puccinia coronata f. sp. avenae</name>
    <dbReference type="NCBI Taxonomy" id="200324"/>
    <lineage>
        <taxon>Eukaryota</taxon>
        <taxon>Fungi</taxon>
        <taxon>Dikarya</taxon>
        <taxon>Basidiomycota</taxon>
        <taxon>Pucciniomycotina</taxon>
        <taxon>Pucciniomycetes</taxon>
        <taxon>Pucciniales</taxon>
        <taxon>Pucciniaceae</taxon>
        <taxon>Puccinia</taxon>
    </lineage>
</organism>
<sequence length="302" mass="33390">MFGIGNLLSNGSLNKSSESSKEREASSNENFKRFHPAIDQMDQNQTTQALQTQLVEIQQNLATQTEIVVTLSTNQKHQPHPNQQDSMADYLMKQFIKLPATVFNKVNPCKPTIAFDGSNWTEWEATLQPAFLSNKSFIGKKVLFSFMNLVQNQAVTSLMRNTLDSALLSIVEYSKVYSSKELFELLRSKCKCLGRRHKLILVKKILKIASKSCLARFCAIISDIECAKISIDELGGLLLQSLATAPVGADAKNFEYSIAQPLNDMPTVPNFGQVTTLSKVKTTGQPAPGSIPLDVKMSVQAI</sequence>
<feature type="compositionally biased region" description="Basic and acidic residues" evidence="1">
    <location>
        <begin position="18"/>
        <end position="29"/>
    </location>
</feature>
<dbReference type="OrthoDB" id="2506816at2759"/>
<reference evidence="2 3" key="1">
    <citation type="submission" date="2017-11" db="EMBL/GenBank/DDBJ databases">
        <title>De novo assembly and phasing of dikaryotic genomes from two isolates of Puccinia coronata f. sp. avenae, the causal agent of oat crown rust.</title>
        <authorList>
            <person name="Miller M.E."/>
            <person name="Zhang Y."/>
            <person name="Omidvar V."/>
            <person name="Sperschneider J."/>
            <person name="Schwessinger B."/>
            <person name="Raley C."/>
            <person name="Palmer J.M."/>
            <person name="Garnica D."/>
            <person name="Upadhyaya N."/>
            <person name="Rathjen J."/>
            <person name="Taylor J.M."/>
            <person name="Park R.F."/>
            <person name="Dodds P.N."/>
            <person name="Hirsch C.D."/>
            <person name="Kianian S.F."/>
            <person name="Figueroa M."/>
        </authorList>
    </citation>
    <scope>NUCLEOTIDE SEQUENCE [LARGE SCALE GENOMIC DNA]</scope>
    <source>
        <strain evidence="2">12NC29</strain>
    </source>
</reference>
<evidence type="ECO:0000256" key="1">
    <source>
        <dbReference type="SAM" id="MobiDB-lite"/>
    </source>
</evidence>
<proteinExistence type="predicted"/>
<dbReference type="AlphaFoldDB" id="A0A2N5S6C3"/>
<gene>
    <name evidence="2" type="ORF">PCANC_22187</name>
</gene>
<feature type="compositionally biased region" description="Low complexity" evidence="1">
    <location>
        <begin position="1"/>
        <end position="17"/>
    </location>
</feature>
<evidence type="ECO:0000313" key="3">
    <source>
        <dbReference type="Proteomes" id="UP000235388"/>
    </source>
</evidence>
<accession>A0A2N5S6C3</accession>
<feature type="region of interest" description="Disordered" evidence="1">
    <location>
        <begin position="1"/>
        <end position="29"/>
    </location>
</feature>
<name>A0A2N5S6C3_9BASI</name>
<keyword evidence="3" id="KW-1185">Reference proteome</keyword>
<protein>
    <submittedName>
        <fullName evidence="2">Uncharacterized protein</fullName>
    </submittedName>
</protein>
<comment type="caution">
    <text evidence="2">The sequence shown here is derived from an EMBL/GenBank/DDBJ whole genome shotgun (WGS) entry which is preliminary data.</text>
</comment>
<dbReference type="Proteomes" id="UP000235388">
    <property type="component" value="Unassembled WGS sequence"/>
</dbReference>